<evidence type="ECO:0000256" key="1">
    <source>
        <dbReference type="ARBA" id="ARBA00012513"/>
    </source>
</evidence>
<evidence type="ECO:0000256" key="10">
    <source>
        <dbReference type="SAM" id="MobiDB-lite"/>
    </source>
</evidence>
<dbReference type="PANTHER" id="PTHR47634:SF9">
    <property type="entry name" value="PROTEIN KINASE DOMAIN-CONTAINING PROTEIN-RELATED"/>
    <property type="match status" value="1"/>
</dbReference>
<reference evidence="12 13" key="1">
    <citation type="journal article" date="2024" name="Nat. Commun.">
        <title>Phylogenomics reveals the evolutionary origins of lichenization in chlorophyte algae.</title>
        <authorList>
            <person name="Puginier C."/>
            <person name="Libourel C."/>
            <person name="Otte J."/>
            <person name="Skaloud P."/>
            <person name="Haon M."/>
            <person name="Grisel S."/>
            <person name="Petersen M."/>
            <person name="Berrin J.G."/>
            <person name="Delaux P.M."/>
            <person name="Dal Grande F."/>
            <person name="Keller J."/>
        </authorList>
    </citation>
    <scope>NUCLEOTIDE SEQUENCE [LARGE SCALE GENOMIC DNA]</scope>
    <source>
        <strain evidence="12 13">SAG 245.80</strain>
    </source>
</reference>
<dbReference type="EMBL" id="JALJOU010000004">
    <property type="protein sequence ID" value="KAK9844152.1"/>
    <property type="molecule type" value="Genomic_DNA"/>
</dbReference>
<dbReference type="SUPFAM" id="SSF56112">
    <property type="entry name" value="Protein kinase-like (PK-like)"/>
    <property type="match status" value="1"/>
</dbReference>
<comment type="catalytic activity">
    <reaction evidence="7">
        <text>L-threonyl-[protein] + ATP = O-phospho-L-threonyl-[protein] + ADP + H(+)</text>
        <dbReference type="Rhea" id="RHEA:46608"/>
        <dbReference type="Rhea" id="RHEA-COMP:11060"/>
        <dbReference type="Rhea" id="RHEA-COMP:11605"/>
        <dbReference type="ChEBI" id="CHEBI:15378"/>
        <dbReference type="ChEBI" id="CHEBI:30013"/>
        <dbReference type="ChEBI" id="CHEBI:30616"/>
        <dbReference type="ChEBI" id="CHEBI:61977"/>
        <dbReference type="ChEBI" id="CHEBI:456216"/>
        <dbReference type="EC" id="2.7.11.1"/>
    </reaction>
</comment>
<organism evidence="12 13">
    <name type="scientific">Elliptochloris bilobata</name>
    <dbReference type="NCBI Taxonomy" id="381761"/>
    <lineage>
        <taxon>Eukaryota</taxon>
        <taxon>Viridiplantae</taxon>
        <taxon>Chlorophyta</taxon>
        <taxon>core chlorophytes</taxon>
        <taxon>Trebouxiophyceae</taxon>
        <taxon>Trebouxiophyceae incertae sedis</taxon>
        <taxon>Elliptochloris clade</taxon>
        <taxon>Elliptochloris</taxon>
    </lineage>
</organism>
<dbReference type="PROSITE" id="PS00108">
    <property type="entry name" value="PROTEIN_KINASE_ST"/>
    <property type="match status" value="1"/>
</dbReference>
<dbReference type="SMART" id="SM00220">
    <property type="entry name" value="S_TKc"/>
    <property type="match status" value="1"/>
</dbReference>
<dbReference type="InterPro" id="IPR051334">
    <property type="entry name" value="SRPK"/>
</dbReference>
<sequence>MNRLGAGPRTTLGPAKGKRRPNKKPLKRANLPQTGAHKDHFERTSDASDSASHGDDCSESEDEGIDGYKKGGYHPVRVGEKYKDGRYVVLRKLGWGHFSTVWLVRDTVDGREAALKVQKSAPHYSDAARDEITLLNQIKASDAADEKHCVRLYDDFEHVGPHGKHVCMVFEVLGDNLLALIKAFDYRGIPLPVVRRLARQILIALDHIHSGPHIIHTDLKPENVMLREALSPRKWHALVNAAPLPAVVPASAPEGHAAAAAAAAANGAALTKNQKKKLKKKLKKVPDGSALTPLDEDWAADSGALDGNPGISSAPQQPPLQEGGAGSVCAGAAPGAPIGGGGGALASAVAAGGARGGNMAAAAQAGDGFDGRGLVNGAAALAASGGGKAPGAGQEAAEPAELAQRLLAAECKVVDFGNACWVHKQFTSDIQTRQYRCPEVLLQARYSTPADMWSLACMAFELATGDLLFDPRSGRDYDRDEDHLALLMELLGPMPRRVWGAGKLSREYFTRHGTLRNIRKLRHWPLDRVLAEKYDVPADEAAALADFMMPMLQYDPERRATAAEMLRHPWLAGPSGSSVGAGPASSAHAAPGAGIQRGSGRTAAGAPEDEAAERGGGSGGRHTGERRRAYSGRSRSRSASPSGAHRSRSPSPPSTFQRLAAGAAGPAPDVPGALRGGPQQAVAGPGGSTTPTSPASSGVLLSPPAASPAGAALPGSSAGEPEGTASAGATPPRSETPAGGCSAASTLGRASKGSGGSEQGWQLV</sequence>
<dbReference type="PANTHER" id="PTHR47634">
    <property type="entry name" value="PROTEIN KINASE DOMAIN-CONTAINING PROTEIN-RELATED"/>
    <property type="match status" value="1"/>
</dbReference>
<comment type="catalytic activity">
    <reaction evidence="8">
        <text>L-seryl-[protein] + ATP = O-phospho-L-seryl-[protein] + ADP + H(+)</text>
        <dbReference type="Rhea" id="RHEA:17989"/>
        <dbReference type="Rhea" id="RHEA-COMP:9863"/>
        <dbReference type="Rhea" id="RHEA-COMP:11604"/>
        <dbReference type="ChEBI" id="CHEBI:15378"/>
        <dbReference type="ChEBI" id="CHEBI:29999"/>
        <dbReference type="ChEBI" id="CHEBI:30616"/>
        <dbReference type="ChEBI" id="CHEBI:83421"/>
        <dbReference type="ChEBI" id="CHEBI:456216"/>
        <dbReference type="EC" id="2.7.11.1"/>
    </reaction>
</comment>
<dbReference type="InterPro" id="IPR017441">
    <property type="entry name" value="Protein_kinase_ATP_BS"/>
</dbReference>
<dbReference type="GO" id="GO:0000245">
    <property type="term" value="P:spliceosomal complex assembly"/>
    <property type="evidence" value="ECO:0007669"/>
    <property type="project" value="TreeGrafter"/>
</dbReference>
<comment type="caution">
    <text evidence="12">The sequence shown here is derived from an EMBL/GenBank/DDBJ whole genome shotgun (WGS) entry which is preliminary data.</text>
</comment>
<dbReference type="InterPro" id="IPR008271">
    <property type="entry name" value="Ser/Thr_kinase_AS"/>
</dbReference>
<feature type="compositionally biased region" description="Low complexity" evidence="10">
    <location>
        <begin position="660"/>
        <end position="719"/>
    </location>
</feature>
<feature type="compositionally biased region" description="Low complexity" evidence="10">
    <location>
        <begin position="631"/>
        <end position="644"/>
    </location>
</feature>
<keyword evidence="2" id="KW-0723">Serine/threonine-protein kinase</keyword>
<dbReference type="PROSITE" id="PS50011">
    <property type="entry name" value="PROTEIN_KINASE_DOM"/>
    <property type="match status" value="1"/>
</dbReference>
<evidence type="ECO:0000256" key="6">
    <source>
        <dbReference type="ARBA" id="ARBA00022840"/>
    </source>
</evidence>
<keyword evidence="13" id="KW-1185">Reference proteome</keyword>
<gene>
    <name evidence="12" type="ORF">WJX81_006177</name>
</gene>
<evidence type="ECO:0000256" key="5">
    <source>
        <dbReference type="ARBA" id="ARBA00022777"/>
    </source>
</evidence>
<dbReference type="Gene3D" id="1.10.510.10">
    <property type="entry name" value="Transferase(Phosphotransferase) domain 1"/>
    <property type="match status" value="1"/>
</dbReference>
<feature type="compositionally biased region" description="Low complexity" evidence="10">
    <location>
        <begin position="575"/>
        <end position="594"/>
    </location>
</feature>
<dbReference type="AlphaFoldDB" id="A0AAW1SDW2"/>
<feature type="region of interest" description="Disordered" evidence="10">
    <location>
        <begin position="280"/>
        <end position="328"/>
    </location>
</feature>
<keyword evidence="6 9" id="KW-0067">ATP-binding</keyword>
<dbReference type="InterPro" id="IPR011009">
    <property type="entry name" value="Kinase-like_dom_sf"/>
</dbReference>
<evidence type="ECO:0000256" key="7">
    <source>
        <dbReference type="ARBA" id="ARBA00047899"/>
    </source>
</evidence>
<dbReference type="Pfam" id="PF00069">
    <property type="entry name" value="Pkinase"/>
    <property type="match status" value="2"/>
</dbReference>
<evidence type="ECO:0000256" key="9">
    <source>
        <dbReference type="PROSITE-ProRule" id="PRU10141"/>
    </source>
</evidence>
<feature type="compositionally biased region" description="Basic and acidic residues" evidence="10">
    <location>
        <begin position="36"/>
        <end position="56"/>
    </location>
</feature>
<dbReference type="Proteomes" id="UP001445335">
    <property type="component" value="Unassembled WGS sequence"/>
</dbReference>
<feature type="compositionally biased region" description="Basic residues" evidence="10">
    <location>
        <begin position="16"/>
        <end position="27"/>
    </location>
</feature>
<proteinExistence type="predicted"/>
<feature type="binding site" evidence="9">
    <location>
        <position position="116"/>
    </location>
    <ligand>
        <name>ATP</name>
        <dbReference type="ChEBI" id="CHEBI:30616"/>
    </ligand>
</feature>
<evidence type="ECO:0000256" key="2">
    <source>
        <dbReference type="ARBA" id="ARBA00022527"/>
    </source>
</evidence>
<name>A0AAW1SDW2_9CHLO</name>
<evidence type="ECO:0000313" key="12">
    <source>
        <dbReference type="EMBL" id="KAK9844152.1"/>
    </source>
</evidence>
<dbReference type="PROSITE" id="PS00107">
    <property type="entry name" value="PROTEIN_KINASE_ATP"/>
    <property type="match status" value="1"/>
</dbReference>
<dbReference type="Gene3D" id="3.30.200.20">
    <property type="entry name" value="Phosphorylase Kinase, domain 1"/>
    <property type="match status" value="1"/>
</dbReference>
<dbReference type="GO" id="GO:0004674">
    <property type="term" value="F:protein serine/threonine kinase activity"/>
    <property type="evidence" value="ECO:0007669"/>
    <property type="project" value="UniProtKB-KW"/>
</dbReference>
<keyword evidence="5" id="KW-0418">Kinase</keyword>
<evidence type="ECO:0000313" key="13">
    <source>
        <dbReference type="Proteomes" id="UP001445335"/>
    </source>
</evidence>
<feature type="domain" description="Protein kinase" evidence="11">
    <location>
        <begin position="87"/>
        <end position="571"/>
    </location>
</feature>
<feature type="region of interest" description="Disordered" evidence="10">
    <location>
        <begin position="1"/>
        <end position="70"/>
    </location>
</feature>
<evidence type="ECO:0000256" key="8">
    <source>
        <dbReference type="ARBA" id="ARBA00048679"/>
    </source>
</evidence>
<dbReference type="GO" id="GO:0050684">
    <property type="term" value="P:regulation of mRNA processing"/>
    <property type="evidence" value="ECO:0007669"/>
    <property type="project" value="TreeGrafter"/>
</dbReference>
<evidence type="ECO:0000259" key="11">
    <source>
        <dbReference type="PROSITE" id="PS50011"/>
    </source>
</evidence>
<keyword evidence="4 9" id="KW-0547">Nucleotide-binding</keyword>
<dbReference type="CDD" id="cd14136">
    <property type="entry name" value="STKc_SRPK"/>
    <property type="match status" value="1"/>
</dbReference>
<feature type="region of interest" description="Disordered" evidence="10">
    <location>
        <begin position="575"/>
        <end position="764"/>
    </location>
</feature>
<dbReference type="FunFam" id="1.10.510.10:FF:000339">
    <property type="entry name" value="Serine/threonine-protein kinase SRPK-like protein"/>
    <property type="match status" value="1"/>
</dbReference>
<protein>
    <recommendedName>
        <fullName evidence="1">non-specific serine/threonine protein kinase</fullName>
        <ecNumber evidence="1">2.7.11.1</ecNumber>
    </recommendedName>
</protein>
<dbReference type="InterPro" id="IPR000719">
    <property type="entry name" value="Prot_kinase_dom"/>
</dbReference>
<dbReference type="GO" id="GO:0005524">
    <property type="term" value="F:ATP binding"/>
    <property type="evidence" value="ECO:0007669"/>
    <property type="project" value="UniProtKB-UniRule"/>
</dbReference>
<evidence type="ECO:0000256" key="3">
    <source>
        <dbReference type="ARBA" id="ARBA00022679"/>
    </source>
</evidence>
<keyword evidence="3" id="KW-0808">Transferase</keyword>
<accession>A0AAW1SDW2</accession>
<dbReference type="EC" id="2.7.11.1" evidence="1"/>
<evidence type="ECO:0000256" key="4">
    <source>
        <dbReference type="ARBA" id="ARBA00022741"/>
    </source>
</evidence>